<dbReference type="Proteomes" id="UP001257739">
    <property type="component" value="Unassembled WGS sequence"/>
</dbReference>
<dbReference type="PANTHER" id="PTHR22946:SF9">
    <property type="entry name" value="POLYKETIDE TRANSFERASE AF380"/>
    <property type="match status" value="1"/>
</dbReference>
<dbReference type="InterPro" id="IPR029058">
    <property type="entry name" value="AB_hydrolase_fold"/>
</dbReference>
<evidence type="ECO:0000313" key="4">
    <source>
        <dbReference type="EMBL" id="MDR7087519.1"/>
    </source>
</evidence>
<sequence>MPSLSRIASAAMCSLALVVTAAPAHAAAPKPGTPEYLARDLTNIANAYGRITGPGGQLANPAYLPALVKESNATAVAQLLAQAATPTRLALTAAMVVPGWNVGNPLRASWNGTRGVITPVTFTNRYGALLRGDVFSPKPGAKDPYTGASLKGPFPGVVLTPGSVQGSQGMYRWLAEDLAERGYVVLAYDVQGQGTSETLPHQTGNTFPFCNPLSEPEPTEMTGCPGFPFQQSSNFVKGTEDATDFFFSTPTKKYANIGAAGAKVDSFNPLWKQFDRSVDTRTATKGRTTRFAIIGHSLGAFAVSKVQGTDKRVAAVVALDKLQAGGLDVGGGLTDVGPVTPSVPALGIQSEYGFTVSPAALSGGSSLVPAPGDPAPQRERATGFDAWRAKKVDSMVIVPRASTHLEYTDIPLVLPASRYGQALTSVYVQRWLDRYLKHESVKAKPTGTDPLLATSFKYLEPAGNGVWKPTTLKLDGALSFYYCSAYAITDRNGKTKRFNGDIAKVGGCTN</sequence>
<evidence type="ECO:0000256" key="2">
    <source>
        <dbReference type="ARBA" id="ARBA00022801"/>
    </source>
</evidence>
<feature type="signal peptide" evidence="3">
    <location>
        <begin position="1"/>
        <end position="26"/>
    </location>
</feature>
<name>A0ABU1UQQ9_9ACTN</name>
<dbReference type="InterPro" id="IPR050261">
    <property type="entry name" value="FrsA_esterase"/>
</dbReference>
<comment type="similarity">
    <text evidence="1">Belongs to the AB hydrolase superfamily.</text>
</comment>
<dbReference type="SUPFAM" id="SSF53474">
    <property type="entry name" value="alpha/beta-Hydrolases"/>
    <property type="match status" value="1"/>
</dbReference>
<accession>A0ABU1UQQ9</accession>
<protein>
    <submittedName>
        <fullName evidence="4">Alpha-beta hydrolase superfamily lysophospholipase</fullName>
    </submittedName>
</protein>
<gene>
    <name evidence="4" type="ORF">J2X11_002358</name>
</gene>
<dbReference type="EMBL" id="JAVDWH010000001">
    <property type="protein sequence ID" value="MDR7087519.1"/>
    <property type="molecule type" value="Genomic_DNA"/>
</dbReference>
<organism evidence="4 5">
    <name type="scientific">Aeromicrobium panaciterrae</name>
    <dbReference type="NCBI Taxonomy" id="363861"/>
    <lineage>
        <taxon>Bacteria</taxon>
        <taxon>Bacillati</taxon>
        <taxon>Actinomycetota</taxon>
        <taxon>Actinomycetes</taxon>
        <taxon>Propionibacteriales</taxon>
        <taxon>Nocardioidaceae</taxon>
        <taxon>Aeromicrobium</taxon>
    </lineage>
</organism>
<keyword evidence="2 4" id="KW-0378">Hydrolase</keyword>
<keyword evidence="3" id="KW-0732">Signal</keyword>
<feature type="chain" id="PRO_5046667305" evidence="3">
    <location>
        <begin position="27"/>
        <end position="510"/>
    </location>
</feature>
<proteinExistence type="inferred from homology"/>
<evidence type="ECO:0000313" key="5">
    <source>
        <dbReference type="Proteomes" id="UP001257739"/>
    </source>
</evidence>
<evidence type="ECO:0000256" key="1">
    <source>
        <dbReference type="ARBA" id="ARBA00008645"/>
    </source>
</evidence>
<evidence type="ECO:0000256" key="3">
    <source>
        <dbReference type="SAM" id="SignalP"/>
    </source>
</evidence>
<dbReference type="Gene3D" id="3.40.50.1820">
    <property type="entry name" value="alpha/beta hydrolase"/>
    <property type="match status" value="1"/>
</dbReference>
<keyword evidence="5" id="KW-1185">Reference proteome</keyword>
<dbReference type="GO" id="GO:0016787">
    <property type="term" value="F:hydrolase activity"/>
    <property type="evidence" value="ECO:0007669"/>
    <property type="project" value="UniProtKB-KW"/>
</dbReference>
<comment type="caution">
    <text evidence="4">The sequence shown here is derived from an EMBL/GenBank/DDBJ whole genome shotgun (WGS) entry which is preliminary data.</text>
</comment>
<dbReference type="RefSeq" id="WP_309971290.1">
    <property type="nucleotide sequence ID" value="NZ_JAVDWH010000001.1"/>
</dbReference>
<dbReference type="PANTHER" id="PTHR22946">
    <property type="entry name" value="DIENELACTONE HYDROLASE DOMAIN-CONTAINING PROTEIN-RELATED"/>
    <property type="match status" value="1"/>
</dbReference>
<reference evidence="4 5" key="1">
    <citation type="submission" date="2023-07" db="EMBL/GenBank/DDBJ databases">
        <title>Sorghum-associated microbial communities from plants grown in Nebraska, USA.</title>
        <authorList>
            <person name="Schachtman D."/>
        </authorList>
    </citation>
    <scope>NUCLEOTIDE SEQUENCE [LARGE SCALE GENOMIC DNA]</scope>
    <source>
        <strain evidence="4 5">BE248</strain>
    </source>
</reference>